<evidence type="ECO:0000313" key="4">
    <source>
        <dbReference type="EMBL" id="KAK5997444.1"/>
    </source>
</evidence>
<keyword evidence="1" id="KW-0677">Repeat</keyword>
<keyword evidence="5" id="KW-1185">Reference proteome</keyword>
<dbReference type="InterPro" id="IPR050667">
    <property type="entry name" value="PPR-containing_protein"/>
</dbReference>
<dbReference type="Gene3D" id="1.25.40.10">
    <property type="entry name" value="Tetratricopeptide repeat domain"/>
    <property type="match status" value="2"/>
</dbReference>
<evidence type="ECO:0000256" key="2">
    <source>
        <dbReference type="PROSITE-ProRule" id="PRU00708"/>
    </source>
</evidence>
<dbReference type="EMBL" id="JAVFKD010000002">
    <property type="protein sequence ID" value="KAK5997444.1"/>
    <property type="molecule type" value="Genomic_DNA"/>
</dbReference>
<dbReference type="Pfam" id="PF13041">
    <property type="entry name" value="PPR_2"/>
    <property type="match status" value="1"/>
</dbReference>
<dbReference type="Proteomes" id="UP001338125">
    <property type="component" value="Unassembled WGS sequence"/>
</dbReference>
<name>A0ABR0SZN1_9HYPO</name>
<proteinExistence type="predicted"/>
<feature type="region of interest" description="Disordered" evidence="3">
    <location>
        <begin position="36"/>
        <end position="106"/>
    </location>
</feature>
<sequence length="842" mass="94265">MYASRAICSRCASQLRPAQARQLGAAALFSALSESANSAAAQGRENEDGNRRGASIGRGGHRKPFSQRQHSPKRSEDSAVALFNDVVKPGSGNRSPRKPRSSSLSEWEIAAKMKELTEKNVPATDKLRLFQTEIWPHLREHRGLPKHLSVSTNHFMSDICDEMARNGSTGRSVALSHICGKIGKWDLDIRNQLVLNICHALLYQKQPSASHDHLMKELIDMWKHISQLRRMSTRQNASSQFVFPSIDEVLKDIGQPSGTHMHPTAKALTSIFLQFHPDQARDIVPGLLATIAILSDTRYTKQSIQMEAAPLLNLVAAALKNDGAVESFISSTFDDRVRFPKLKLEELRAYVTSQWPAATEMLYKHDASWRQGLVSSSGSSSTPVGMMERLHKQLRAAYQTRNIGAVLGLWQDVKGRLEEHPNLAQQLRNDTEFLDEWIFVWCAIRKGDRVQETLDLMQRLQVRPTIRTYTNMMHGWKICKDTEKIEALWGKLVDSGVKLDAFIWTERISSLIEAGKPQAGIQALAEMQALWKSAVKKEVPHTAIQPNIEVVNATFKGLITLDRRAAFEVLEWAGREQIEPNVRTFNILLRESFRNDSTDDVQSLLKSMNKRGIDPDEATFTIILEEVLGSMSGASASEQVQAVHYVFDEMKTAGLRPNMQTYGKMLYAVAELATGADETIDAVLKHMRDDGISVTPHMVTILIERAMNRDPHNISAVHGLLKEHGFKEIGQGDQTLWERVMSAHAIAGDTTGGMAIFNDLAQAGRPVTSLSCLTDILRALIMVNQHDEARSVVSVVLNHKTKNREASNDGRYWRHHFWFMAKDNGLLNPDDLPPQLRSEARG</sequence>
<evidence type="ECO:0000256" key="1">
    <source>
        <dbReference type="ARBA" id="ARBA00022737"/>
    </source>
</evidence>
<dbReference type="InterPro" id="IPR011990">
    <property type="entry name" value="TPR-like_helical_dom_sf"/>
</dbReference>
<dbReference type="PROSITE" id="PS51375">
    <property type="entry name" value="PPR"/>
    <property type="match status" value="1"/>
</dbReference>
<dbReference type="PANTHER" id="PTHR47939">
    <property type="entry name" value="MEMBRANE-ASSOCIATED SALT-INDUCIBLE PROTEIN-LIKE"/>
    <property type="match status" value="1"/>
</dbReference>
<organism evidence="4 5">
    <name type="scientific">Cladobotryum mycophilum</name>
    <dbReference type="NCBI Taxonomy" id="491253"/>
    <lineage>
        <taxon>Eukaryota</taxon>
        <taxon>Fungi</taxon>
        <taxon>Dikarya</taxon>
        <taxon>Ascomycota</taxon>
        <taxon>Pezizomycotina</taxon>
        <taxon>Sordariomycetes</taxon>
        <taxon>Hypocreomycetidae</taxon>
        <taxon>Hypocreales</taxon>
        <taxon>Hypocreaceae</taxon>
        <taxon>Cladobotryum</taxon>
    </lineage>
</organism>
<reference evidence="4 5" key="1">
    <citation type="submission" date="2024-01" db="EMBL/GenBank/DDBJ databases">
        <title>Complete genome of Cladobotryum mycophilum ATHUM6906.</title>
        <authorList>
            <person name="Christinaki A.C."/>
            <person name="Myridakis A.I."/>
            <person name="Kouvelis V.N."/>
        </authorList>
    </citation>
    <scope>NUCLEOTIDE SEQUENCE [LARGE SCALE GENOMIC DNA]</scope>
    <source>
        <strain evidence="4 5">ATHUM6906</strain>
    </source>
</reference>
<dbReference type="InterPro" id="IPR002885">
    <property type="entry name" value="PPR_rpt"/>
</dbReference>
<evidence type="ECO:0000256" key="3">
    <source>
        <dbReference type="SAM" id="MobiDB-lite"/>
    </source>
</evidence>
<protein>
    <submittedName>
        <fullName evidence="4">Pentatricopeptide repeat-containing CRP1-like protein</fullName>
    </submittedName>
</protein>
<feature type="repeat" description="PPR" evidence="2">
    <location>
        <begin position="581"/>
        <end position="615"/>
    </location>
</feature>
<evidence type="ECO:0000313" key="5">
    <source>
        <dbReference type="Proteomes" id="UP001338125"/>
    </source>
</evidence>
<gene>
    <name evidence="4" type="ORF">PT974_02803</name>
</gene>
<dbReference type="PANTHER" id="PTHR47939:SF13">
    <property type="entry name" value="OS03G0201400 PROTEIN"/>
    <property type="match status" value="1"/>
</dbReference>
<accession>A0ABR0SZN1</accession>
<comment type="caution">
    <text evidence="4">The sequence shown here is derived from an EMBL/GenBank/DDBJ whole genome shotgun (WGS) entry which is preliminary data.</text>
</comment>